<sequence>MSRNQATARRQAELGKAAPTTPPKAAPKVLVDRLQTEREKAAPATPPKAAPKVLGLSGSSTVEAPTPEVEAEEAEELLGELEFASQFAPPCGTERQYLDVEPGQPTPPMTGRGEESEDSRSLKAAKSAARRLLEDLVQEQERLDALESQTASRMPFSALEGARLGFLDPQQAIGSSDGATTSGTCTSSNEPTSTSSRSDPVASRSFSTVPAYVDYAVSGADGAKAGPHDGQMDRSGHASPHRGAEAGSHRGAEAGSHSGAEGFFYSGANGGSYDGTAAFSNNGTAAFSYDGTATFYDYDHDAAIFSKAGANASPNYSYGARTLDIDDPSGTARGTERDANGGYGNCTDALVGGIGTTSFANHGPAYATRRSTCTSGELGGDRSEDVTIAEGGETQPFSHGTRTLKEVASTNELHAKGVSGLKLLANDALKMGYPVTYSSNLLPSLAEVNPDEPDYVVEFQEEAEYEPILRIFFPLEYLPGGDVEMDQVDVEDYTVPMEMAVTPEALDVQCMLHHMYAVIPHQKHHLSPCEYDDVGLFASQLKRKTPAQHGNPDEGVVMPFGDREVWIIKPTSVVDDVSGLPLDPEKTWVGMQEEVAAMHSLGVGNVRSYQEIKAHCDETGAKIVKSRFVFTDKVDVDQQHIVRARLVAKDFAFNQPSALDLGIASQTASVEAFKAFICRVVQDTLVLWGLDVSTAFLYAKLVLDTVLELPGCFQNLDGSKAYVILEKAIYGLRSAGLSWQKHLAGLLAELGLFPSLIEPTLYKGYWGDILVLCLVYVDDILLATRSKEDGKIGFLGREIIKRGHDILLAIKKEYVESIFEAFGWNREARKKMKACTVPPDLRSVLDKEDPAKPSEELSPEAASETSATSTLCSPAGNRVPAPSMKIVCVMCFDGCLRLQPIVALSSAESELFAMVEMARELIGLGQLISHVFDHVTSPLDLATAFARDQIVEHTCGSPAFADQLATSLWGVLVVAYASRNFPTWVEEIERELSVACGVLPRREWCQRGRPLAGYLGAFVAVCWLPRLLCASAVARLLVDVPPADLLGQQARAFSGKLVHVLLLALTVSVDPLSFVRPRKTWAVHRTGASTGPTITRHQNMLQDAGQSSFTLPVSFSAPAPLSVAVTIGDPTVVTQWSLARQHGRVLNTTVRRGGASQAVFWQSRSKDIDPGPQHRAPSGPLLLRADWAPARGLLWLQLAVASVCSAGTGGGMGDGKYAEFNHWLNTRGQDIDVALITETHWKLEADPCTWSLPQWHCIHFASTQRKTAGMLLYVSKRVVSDANIRFSSHLSGRIAHVRLYAHTPVDLVLCYQHASNTSAEAETLRKRAHFWQKLASLLSSIPRRHLLLVLGDFNTPLAGTSSAVHGPCVPEAKHSAPADVPDFAALLEAHQLIALNTHRQDIMTACSQDADLQADLAGPLERMSQEGVERGNFTMLYQHVRTLAPKQVRTKLQIRDQHGLILGPKEEVREVESFFTQLYATGQRLQLQLPQPAAANLGSDLLIAALKSLRPKKASLPTAAPAALWKMAAAPLAEYVVQRLHTQHTADWPDLWHIAWLCLLPKKPASHRPDQLRPISLLHPLAKSIAWGLNKLVLDAAMASLLEDPQFAYLPTRGVDSAMDTAFSQTAEVRSLMAAQKPSVFAKRAGKVRSSCCGGLLLSIDMSRAFDKVPWLTLYASLLASGAEPQLAAYIIDLHSRVRFQVSGKAYIAPAAPECQNGLCQVYVWSTLRYALLSSGLPVGGLEQLTGLVAKQIRLVTRQPAHIVHSTNQELFAQHQIQPPGEWLVAAQERRLEQAHVPTSCPENLRPNILQWRQQVLADLRQQKSSLDRRQQARLAQQSCSQPSGTTPAQVNLVELPPDVPGVACDVCGTYFPSYVSMMNHRRKKHRAAAPLPRQAHVNVYEHALDSMPQCRHCLATFSGLQQRLMIRLSPSRPRLPLMKPVPYLLSQQPLGKWMWFFNEPDILRAASVGWEAVAQEDTVTQQEGAPNKHRRLDKGGKGQGGNGRPEDRSAREIRQEDELQMIRLDKAFCLFVDPVQGDGCILKALFKIAKAWKDKRDQDPPQVNAPLRMIMLEALLTEMKNRLKLLSENAEAQEMAIKNQWAIRQGDCLYWQFQSWDPATAKVIIHPKREPILMDKVVERIDEALILCRSEGLLHRFHATRPLSEEPKSPQAVFLLQVSLRGEAADNFHGILMTLSECAVWRVMNIRLRPERLQRSQLAKQIESSLQSLCSACNCQTLVELFGGLLSVTKLLLQGMGSGGAALSTGLWAYPLPGEPVFTLTAEVEKSSTDFLEYQFVVRWKELLEGGPVEELLAGSESTLSLEPCRFQKAPEAFAPKTMDEELAQWSEWAFAAFKNWMCVQDEDFRGDFEKVEKAEAFLAFESYETNTKARSIRLYSILATYLKQRPLRILRSVTNGDGFRVWRTLVDELQPSSRPRALALAQALVKFPPFKEGGSLLDYTLAYERLLNEYQKVAPHPYDDNLKISTLLAGLPADIRRYLQLSMDKDVTYEKLRTRLLSYERTTAAWSSEHVLRSIGIDKDAAKFVDTGGLAPMDVDRVEDKGKGKKGDKGKGKKGGKDGGRPSLGNKPWGSGKGKWGDKGFSKGKDKGKGKKGDKSRAEKGGKGNKSKKQVGPCFSCGAMGHIAADCPRGVRQVAVEDDHVSTTASTHAPSSASALYSRSSASSGNPPQVRRLSLLPEDPQAHREDPESPSCAFFDLGQESDDYEDYEKFEVRAVFVDEQTRPLVRESGVEAELELKSSSTLLFNISGDSECELSDCSCECGDCGCERECCKCELMEYGECSSRSFESDCEREVRMVIEEHDARQFEEVILDSGADVTVLPLSHEEVGETSRELTNIRDAQGNPIPTAKMRKNVIFEIEGLEGERLFFRDKAVIGQVRQPLFCDQMDNGLRYNRPAAPVPFHRLLVLWLTLQQEEQLLLRQQAQAAGTLEYPLNSAVQFPVQNLFLHRLHQGGPETIASTDNVGVVGEASGQVVPKPSFPPTPPQHLQESEVELEPGFPPSPPQNLQESQVELEPRFPPIPPQQSMHFQPESGDWGHEAFGNFEESDWDGGGTGFQTDRPEQERSEVPSPSFSHVSEVGCEAEWYDRVRDMLNPQGSGTSDWGTDRIQQGEPEGSFGGPSIPPVVAEPSQPTLEDRAIERTVASEISRSALPTPALPWERGIFRAIFGAEDPSNPFDNLIISVPGPLLPAHSPAAAVNEPRPPVPALDIASQAFGAFQDVHPSLERDQLMDKAVCKLRLIVNRCNKSRLSSELCHALEAASPQAQLQETIAACVGLRSPHTVLKRANAILAFLRWADKEDTLEPLSEGSVWDFFSWLKREGAPPSRAASLMSAFRFINFVLGVSLQDLLSSRRLCGLSIQLGVQKKSASRARPLSVNETKYLHKVLEDSTATNWDRAIAGYLLLALYARARHSDFFQIEEVIADFDAEGGGYLEVRLRIHKTAQTLAKRNDLLPVIVSARSIKEGDWLGLVSAAFSRVGLSLEGIVRAGLFRPCKPGGPEPGTRSLRSSECTAMLKLMLQRCGSDTSLVRSHSLKRTILDWGSKFCIDDSILALLGRHSKCVKGSVPVYAREEALKAVKAIEPMLKAIADGSFKPDASRANYFPNEPVPPAGDSVVANTLAPATKVEVIEDSDEELSVSAPEAEDCGSSSTSSGAPSESSESEEPAPKAPRVLFEAWDQESCLANAKTHALHLLKHVSGGWATLETLGITSIGKAAYTITSPGEAVTEPIFKDWIADNAANLALGDQACLKRLIFEAQTLVVADLRDQVSGSAGAAPRKVPEAERDRRLNDLRMALPGITLDGVNLPSNSLLDACCQQERDNILKYIPPEKATSRTHELTNPKPSHQALQVEASKIVLKHDGEEVEYQPVNALQTMEAFRRRGLAMVFAQMVSYSSYDRYINRLFNHLSRDPPPGLNRIGVAQLVNADKHVFSLLVEWGVKPRRDPSGTYPLDAGLQRALESYDVSVLLMHQVPGKGNPKGGLRKRPQKWTGQEAPTKTHKGRDGKGNSKGRKGTPPLPKELIDLKGHALTADGKSICFAYNLKECKRSGELPEKLQSTQTAELHSQRLLSLDRVSIEGPSFLCANPFSSMRTKGEIVPMPRPIPARFPVVLEFFAGTARALPLLGHKLLVRSSVHLSIPGGFATTQETAYPHALADAIAKCFAAAVERLPEAEPALSAIRAVSGTLA</sequence>
<dbReference type="PROSITE" id="PS50175">
    <property type="entry name" value="ASP_PROT_RETROV"/>
    <property type="match status" value="1"/>
</dbReference>
<feature type="region of interest" description="Disordered" evidence="3">
    <location>
        <begin position="2992"/>
        <end position="3031"/>
    </location>
</feature>
<feature type="compositionally biased region" description="Low complexity" evidence="3">
    <location>
        <begin position="859"/>
        <end position="871"/>
    </location>
</feature>
<evidence type="ECO:0000256" key="3">
    <source>
        <dbReference type="SAM" id="MobiDB-lite"/>
    </source>
</evidence>
<dbReference type="GO" id="GO:0003676">
    <property type="term" value="F:nucleic acid binding"/>
    <property type="evidence" value="ECO:0007669"/>
    <property type="project" value="InterPro"/>
</dbReference>
<dbReference type="Pfam" id="PF03372">
    <property type="entry name" value="Exo_endo_phos"/>
    <property type="match status" value="1"/>
</dbReference>
<dbReference type="PROSITE" id="PS50158">
    <property type="entry name" value="ZF_CCHC"/>
    <property type="match status" value="1"/>
</dbReference>
<feature type="region of interest" description="Disordered" evidence="3">
    <location>
        <begin position="3055"/>
        <end position="3097"/>
    </location>
</feature>
<dbReference type="PROSITE" id="PS00028">
    <property type="entry name" value="ZINC_FINGER_C2H2_1"/>
    <property type="match status" value="1"/>
</dbReference>
<feature type="compositionally biased region" description="Polar residues" evidence="3">
    <location>
        <begin position="172"/>
        <end position="183"/>
    </location>
</feature>
<dbReference type="SMART" id="SM00343">
    <property type="entry name" value="ZnF_C2HC"/>
    <property type="match status" value="1"/>
</dbReference>
<feature type="region of interest" description="Disordered" evidence="3">
    <location>
        <begin position="3653"/>
        <end position="3690"/>
    </location>
</feature>
<dbReference type="GO" id="GO:0008270">
    <property type="term" value="F:zinc ion binding"/>
    <property type="evidence" value="ECO:0007669"/>
    <property type="project" value="UniProtKB-KW"/>
</dbReference>
<dbReference type="Proteomes" id="UP000186817">
    <property type="component" value="Unassembled WGS sequence"/>
</dbReference>
<dbReference type="InterPro" id="IPR001995">
    <property type="entry name" value="Peptidase_A2_cat"/>
</dbReference>
<dbReference type="InterPro" id="IPR013087">
    <property type="entry name" value="Znf_C2H2_type"/>
</dbReference>
<dbReference type="PROSITE" id="PS50157">
    <property type="entry name" value="ZINC_FINGER_C2H2_2"/>
    <property type="match status" value="1"/>
</dbReference>
<dbReference type="InterPro" id="IPR001878">
    <property type="entry name" value="Znf_CCHC"/>
</dbReference>
<dbReference type="InterPro" id="IPR036875">
    <property type="entry name" value="Znf_CCHC_sf"/>
</dbReference>
<feature type="coiled-coil region" evidence="2">
    <location>
        <begin position="2070"/>
        <end position="2097"/>
    </location>
</feature>
<accession>A0A1Q9C0R7</accession>
<evidence type="ECO:0000256" key="1">
    <source>
        <dbReference type="PROSITE-ProRule" id="PRU00042"/>
    </source>
</evidence>
<dbReference type="SUPFAM" id="SSF56219">
    <property type="entry name" value="DNase I-like"/>
    <property type="match status" value="1"/>
</dbReference>
<comment type="caution">
    <text evidence="7">The sequence shown here is derived from an EMBL/GenBank/DDBJ whole genome shotgun (WGS) entry which is preliminary data.</text>
</comment>
<dbReference type="InterPro" id="IPR013103">
    <property type="entry name" value="RVT_2"/>
</dbReference>
<feature type="region of interest" description="Disordered" evidence="3">
    <location>
        <begin position="2660"/>
        <end position="2694"/>
    </location>
</feature>
<evidence type="ECO:0000259" key="5">
    <source>
        <dbReference type="PROSITE" id="PS50158"/>
    </source>
</evidence>
<feature type="compositionally biased region" description="Low complexity" evidence="3">
    <location>
        <begin position="3668"/>
        <end position="3681"/>
    </location>
</feature>
<feature type="region of interest" description="Disordered" evidence="3">
    <location>
        <begin position="1"/>
        <end position="127"/>
    </location>
</feature>
<feature type="compositionally biased region" description="Basic and acidic residues" evidence="3">
    <location>
        <begin position="30"/>
        <end position="41"/>
    </location>
</feature>
<keyword evidence="1" id="KW-0479">Metal-binding</keyword>
<feature type="compositionally biased region" description="Acidic residues" evidence="3">
    <location>
        <begin position="69"/>
        <end position="79"/>
    </location>
</feature>
<dbReference type="GO" id="GO:0004190">
    <property type="term" value="F:aspartic-type endopeptidase activity"/>
    <property type="evidence" value="ECO:0007669"/>
    <property type="project" value="InterPro"/>
</dbReference>
<feature type="compositionally biased region" description="Basic and acidic residues" evidence="3">
    <location>
        <begin position="112"/>
        <end position="121"/>
    </location>
</feature>
<dbReference type="InterPro" id="IPR005135">
    <property type="entry name" value="Endo/exonuclease/phosphatase"/>
</dbReference>
<feature type="compositionally biased region" description="Low complexity" evidence="3">
    <location>
        <begin position="2664"/>
        <end position="2686"/>
    </location>
</feature>
<gene>
    <name evidence="7" type="ORF">AK812_SmicGene43547</name>
</gene>
<evidence type="ECO:0000313" key="8">
    <source>
        <dbReference type="Proteomes" id="UP000186817"/>
    </source>
</evidence>
<feature type="region of interest" description="Disordered" evidence="3">
    <location>
        <begin position="3115"/>
        <end position="3153"/>
    </location>
</feature>
<protein>
    <submittedName>
        <fullName evidence="7">Retrovirus-related Pol polyprotein from transposon TNT 1-94</fullName>
    </submittedName>
</protein>
<evidence type="ECO:0000313" key="7">
    <source>
        <dbReference type="EMBL" id="OLP76512.1"/>
    </source>
</evidence>
<feature type="region of interest" description="Disordered" evidence="3">
    <location>
        <begin position="1977"/>
        <end position="2012"/>
    </location>
</feature>
<evidence type="ECO:0000259" key="4">
    <source>
        <dbReference type="PROSITE" id="PS50157"/>
    </source>
</evidence>
<keyword evidence="2" id="KW-0175">Coiled coil</keyword>
<feature type="region of interest" description="Disordered" evidence="3">
    <location>
        <begin position="843"/>
        <end position="874"/>
    </location>
</feature>
<dbReference type="OrthoDB" id="435043at2759"/>
<keyword evidence="1" id="KW-0863">Zinc-finger</keyword>
<organism evidence="7 8">
    <name type="scientific">Symbiodinium microadriaticum</name>
    <name type="common">Dinoflagellate</name>
    <name type="synonym">Zooxanthella microadriatica</name>
    <dbReference type="NCBI Taxonomy" id="2951"/>
    <lineage>
        <taxon>Eukaryota</taxon>
        <taxon>Sar</taxon>
        <taxon>Alveolata</taxon>
        <taxon>Dinophyceae</taxon>
        <taxon>Suessiales</taxon>
        <taxon>Symbiodiniaceae</taxon>
        <taxon>Symbiodinium</taxon>
    </lineage>
</organism>
<reference evidence="7 8" key="1">
    <citation type="submission" date="2016-02" db="EMBL/GenBank/DDBJ databases">
        <title>Genome analysis of coral dinoflagellate symbionts highlights evolutionary adaptations to a symbiotic lifestyle.</title>
        <authorList>
            <person name="Aranda M."/>
            <person name="Li Y."/>
            <person name="Liew Y.J."/>
            <person name="Baumgarten S."/>
            <person name="Simakov O."/>
            <person name="Wilson M."/>
            <person name="Piel J."/>
            <person name="Ashoor H."/>
            <person name="Bougouffa S."/>
            <person name="Bajic V.B."/>
            <person name="Ryu T."/>
            <person name="Ravasi T."/>
            <person name="Bayer T."/>
            <person name="Micklem G."/>
            <person name="Kim H."/>
            <person name="Bhak J."/>
            <person name="Lajeunesse T.C."/>
            <person name="Voolstra C.R."/>
        </authorList>
    </citation>
    <scope>NUCLEOTIDE SEQUENCE [LARGE SCALE GENOMIC DNA]</scope>
    <source>
        <strain evidence="7 8">CCMP2467</strain>
    </source>
</reference>
<dbReference type="GO" id="GO:0006508">
    <property type="term" value="P:proteolysis"/>
    <property type="evidence" value="ECO:0007669"/>
    <property type="project" value="InterPro"/>
</dbReference>
<dbReference type="Pfam" id="PF07727">
    <property type="entry name" value="RVT_2"/>
    <property type="match status" value="1"/>
</dbReference>
<keyword evidence="8" id="KW-1185">Reference proteome</keyword>
<feature type="region of interest" description="Disordered" evidence="3">
    <location>
        <begin position="169"/>
        <end position="203"/>
    </location>
</feature>
<proteinExistence type="predicted"/>
<feature type="compositionally biased region" description="Basic and acidic residues" evidence="3">
    <location>
        <begin position="226"/>
        <end position="252"/>
    </location>
</feature>
<feature type="region of interest" description="Disordered" evidence="3">
    <location>
        <begin position="220"/>
        <end position="256"/>
    </location>
</feature>
<evidence type="ECO:0000256" key="2">
    <source>
        <dbReference type="SAM" id="Coils"/>
    </source>
</evidence>
<feature type="domain" description="CCHC-type" evidence="5">
    <location>
        <begin position="2636"/>
        <end position="2651"/>
    </location>
</feature>
<feature type="domain" description="Peptidase A2" evidence="6">
    <location>
        <begin position="2829"/>
        <end position="2843"/>
    </location>
</feature>
<feature type="compositionally biased region" description="Basic and acidic residues" evidence="3">
    <location>
        <begin position="2557"/>
        <end position="2582"/>
    </location>
</feature>
<dbReference type="SUPFAM" id="SSF57756">
    <property type="entry name" value="Retrovirus zinc finger-like domains"/>
    <property type="match status" value="1"/>
</dbReference>
<dbReference type="InterPro" id="IPR001969">
    <property type="entry name" value="Aspartic_peptidase_AS"/>
</dbReference>
<keyword evidence="1" id="KW-0862">Zinc</keyword>
<dbReference type="PROSITE" id="PS00141">
    <property type="entry name" value="ASP_PROTEASE"/>
    <property type="match status" value="1"/>
</dbReference>
<evidence type="ECO:0000259" key="6">
    <source>
        <dbReference type="PROSITE" id="PS50175"/>
    </source>
</evidence>
<dbReference type="Pfam" id="PF00098">
    <property type="entry name" value="zf-CCHC"/>
    <property type="match status" value="1"/>
</dbReference>
<feature type="region of interest" description="Disordered" evidence="3">
    <location>
        <begin position="3995"/>
        <end position="4040"/>
    </location>
</feature>
<name>A0A1Q9C0R7_SYMMI</name>
<feature type="compositionally biased region" description="Basic and acidic residues" evidence="3">
    <location>
        <begin position="843"/>
        <end position="855"/>
    </location>
</feature>
<feature type="region of interest" description="Disordered" evidence="3">
    <location>
        <begin position="2557"/>
        <end position="2634"/>
    </location>
</feature>
<feature type="compositionally biased region" description="Low complexity" evidence="3">
    <location>
        <begin position="184"/>
        <end position="198"/>
    </location>
</feature>
<feature type="domain" description="C2H2-type" evidence="4">
    <location>
        <begin position="1863"/>
        <end position="1891"/>
    </location>
</feature>
<feature type="compositionally biased region" description="Basic and acidic residues" evidence="3">
    <location>
        <begin position="2597"/>
        <end position="2624"/>
    </location>
</feature>
<dbReference type="Gene3D" id="3.60.10.10">
    <property type="entry name" value="Endonuclease/exonuclease/phosphatase"/>
    <property type="match status" value="1"/>
</dbReference>
<dbReference type="InterPro" id="IPR036691">
    <property type="entry name" value="Endo/exonu/phosph_ase_sf"/>
</dbReference>
<dbReference type="EMBL" id="LSRX01002003">
    <property type="protein sequence ID" value="OLP76512.1"/>
    <property type="molecule type" value="Genomic_DNA"/>
</dbReference>